<keyword evidence="4" id="KW-1185">Reference proteome</keyword>
<dbReference type="AlphaFoldDB" id="A0A183SQU4"/>
<dbReference type="PANTHER" id="PTHR37984:SF5">
    <property type="entry name" value="PROTEIN NYNRIN-LIKE"/>
    <property type="match status" value="1"/>
</dbReference>
<dbReference type="InterPro" id="IPR055510">
    <property type="entry name" value="DUF7083"/>
</dbReference>
<name>A0A183SQU4_SCHSO</name>
<dbReference type="Proteomes" id="UP000275846">
    <property type="component" value="Unassembled WGS sequence"/>
</dbReference>
<dbReference type="CDD" id="cd01647">
    <property type="entry name" value="RT_LTR"/>
    <property type="match status" value="1"/>
</dbReference>
<protein>
    <submittedName>
        <fullName evidence="5">Reverse transcriptase domain-containing protein</fullName>
    </submittedName>
</protein>
<dbReference type="Gene3D" id="3.30.70.270">
    <property type="match status" value="1"/>
</dbReference>
<reference evidence="5" key="1">
    <citation type="submission" date="2016-06" db="UniProtKB">
        <authorList>
            <consortium name="WormBaseParasite"/>
        </authorList>
    </citation>
    <scope>IDENTIFICATION</scope>
</reference>
<feature type="domain" description="Reverse transcriptase" evidence="1">
    <location>
        <begin position="143"/>
        <end position="243"/>
    </location>
</feature>
<dbReference type="OrthoDB" id="6220944at2759"/>
<dbReference type="InterPro" id="IPR043128">
    <property type="entry name" value="Rev_trsase/Diguanyl_cyclase"/>
</dbReference>
<evidence type="ECO:0000313" key="4">
    <source>
        <dbReference type="Proteomes" id="UP000275846"/>
    </source>
</evidence>
<evidence type="ECO:0000259" key="2">
    <source>
        <dbReference type="Pfam" id="PF23309"/>
    </source>
</evidence>
<dbReference type="Pfam" id="PF23309">
    <property type="entry name" value="DUF7083"/>
    <property type="match status" value="1"/>
</dbReference>
<dbReference type="WBParaSite" id="SSLN_0000680101-mRNA-1">
    <property type="protein sequence ID" value="SSLN_0000680101-mRNA-1"/>
    <property type="gene ID" value="SSLN_0000680101"/>
</dbReference>
<dbReference type="PANTHER" id="PTHR37984">
    <property type="entry name" value="PROTEIN CBG26694"/>
    <property type="match status" value="1"/>
</dbReference>
<accession>A0A183SQU4</accession>
<evidence type="ECO:0000313" key="3">
    <source>
        <dbReference type="EMBL" id="VDL92977.1"/>
    </source>
</evidence>
<proteinExistence type="predicted"/>
<feature type="domain" description="DUF7083" evidence="2">
    <location>
        <begin position="24"/>
        <end position="95"/>
    </location>
</feature>
<dbReference type="Gene3D" id="3.10.10.10">
    <property type="entry name" value="HIV Type 1 Reverse Transcriptase, subunit A, domain 1"/>
    <property type="match status" value="1"/>
</dbReference>
<evidence type="ECO:0000313" key="5">
    <source>
        <dbReference type="WBParaSite" id="SSLN_0000680101-mRNA-1"/>
    </source>
</evidence>
<dbReference type="InterPro" id="IPR043502">
    <property type="entry name" value="DNA/RNA_pol_sf"/>
</dbReference>
<gene>
    <name evidence="3" type="ORF">SSLN_LOCUS6592</name>
</gene>
<sequence length="322" mass="36146">MADDYADLKQMLQQQLKLIEALTAHITFDSWYKRYEDLFSVNLAAQDDAWKVRLLLCKLGPAEHERCANFILHKNPREITFADTVKRLSQIFGEQSRPVFRPKRPVPYAAFPLVDAELKRLEELGVLKPVSYSAWAAPIVVVKKPNGSIRICADFSTSLNADMTRNCYPLPVPADQLTMLNGGTCFAELDLADAHLQIEVAPEARELLTINTHCGLLQYNRLPFGVKTAPALFRQTMDAMLSGTPGTAGPSVQEYGFHLRADKCQIFLESIKYLGVSFDTTDFGQADALFHLICNHHEPKENTVIAAISIEDDMRRQFSDAI</sequence>
<dbReference type="InterPro" id="IPR050951">
    <property type="entry name" value="Retrovirus_Pol_polyprotein"/>
</dbReference>
<dbReference type="Pfam" id="PF00078">
    <property type="entry name" value="RVT_1"/>
    <property type="match status" value="1"/>
</dbReference>
<dbReference type="STRING" id="70667.A0A183SQU4"/>
<dbReference type="EMBL" id="UYSU01033763">
    <property type="protein sequence ID" value="VDL92977.1"/>
    <property type="molecule type" value="Genomic_DNA"/>
</dbReference>
<evidence type="ECO:0000259" key="1">
    <source>
        <dbReference type="Pfam" id="PF00078"/>
    </source>
</evidence>
<reference evidence="3 4" key="2">
    <citation type="submission" date="2018-11" db="EMBL/GenBank/DDBJ databases">
        <authorList>
            <consortium name="Pathogen Informatics"/>
        </authorList>
    </citation>
    <scope>NUCLEOTIDE SEQUENCE [LARGE SCALE GENOMIC DNA]</scope>
    <source>
        <strain evidence="3 4">NST_G2</strain>
    </source>
</reference>
<dbReference type="SUPFAM" id="SSF56672">
    <property type="entry name" value="DNA/RNA polymerases"/>
    <property type="match status" value="1"/>
</dbReference>
<dbReference type="InterPro" id="IPR000477">
    <property type="entry name" value="RT_dom"/>
</dbReference>
<organism evidence="5">
    <name type="scientific">Schistocephalus solidus</name>
    <name type="common">Tapeworm</name>
    <dbReference type="NCBI Taxonomy" id="70667"/>
    <lineage>
        <taxon>Eukaryota</taxon>
        <taxon>Metazoa</taxon>
        <taxon>Spiralia</taxon>
        <taxon>Lophotrochozoa</taxon>
        <taxon>Platyhelminthes</taxon>
        <taxon>Cestoda</taxon>
        <taxon>Eucestoda</taxon>
        <taxon>Diphyllobothriidea</taxon>
        <taxon>Diphyllobothriidae</taxon>
        <taxon>Schistocephalus</taxon>
    </lineage>
</organism>